<dbReference type="Proteomes" id="UP000033035">
    <property type="component" value="Unassembled WGS sequence"/>
</dbReference>
<dbReference type="PATRIC" id="fig|1203610.3.peg.367"/>
<proteinExistence type="predicted"/>
<organism evidence="1 2">
    <name type="scientific">Parabacteroides gordonii MS-1 = DSM 23371</name>
    <dbReference type="NCBI Taxonomy" id="1203610"/>
    <lineage>
        <taxon>Bacteria</taxon>
        <taxon>Pseudomonadati</taxon>
        <taxon>Bacteroidota</taxon>
        <taxon>Bacteroidia</taxon>
        <taxon>Bacteroidales</taxon>
        <taxon>Tannerellaceae</taxon>
        <taxon>Parabacteroides</taxon>
    </lineage>
</organism>
<sequence length="31" mass="3754">MDVMISDQVHEVIMDFYVYVHDACHSYLYTE</sequence>
<keyword evidence="2" id="KW-1185">Reference proteome</keyword>
<accession>A0A0F5JRP1</accession>
<dbReference type="STRING" id="1203610.HMPREF1536_00348"/>
<gene>
    <name evidence="1" type="ORF">HMPREF1536_00348</name>
</gene>
<evidence type="ECO:0000313" key="1">
    <source>
        <dbReference type="EMBL" id="KKB60468.1"/>
    </source>
</evidence>
<protein>
    <submittedName>
        <fullName evidence="1">Uncharacterized protein</fullName>
    </submittedName>
</protein>
<name>A0A0F5JRP1_9BACT</name>
<evidence type="ECO:0000313" key="2">
    <source>
        <dbReference type="Proteomes" id="UP000033035"/>
    </source>
</evidence>
<dbReference type="HOGENOM" id="CLU_3397797_0_0_10"/>
<comment type="caution">
    <text evidence="1">The sequence shown here is derived from an EMBL/GenBank/DDBJ whole genome shotgun (WGS) entry which is preliminary data.</text>
</comment>
<dbReference type="EMBL" id="AQHW01000002">
    <property type="protein sequence ID" value="KKB60468.1"/>
    <property type="molecule type" value="Genomic_DNA"/>
</dbReference>
<reference evidence="1 2" key="1">
    <citation type="submission" date="2013-04" db="EMBL/GenBank/DDBJ databases">
        <title>The Genome Sequence of Parabacteroides gordonii DSM 23371.</title>
        <authorList>
            <consortium name="The Broad Institute Genomics Platform"/>
            <person name="Earl A."/>
            <person name="Ward D."/>
            <person name="Feldgarden M."/>
            <person name="Gevers D."/>
            <person name="Martens E."/>
            <person name="Sakamoto M."/>
            <person name="Benno Y."/>
            <person name="Suzuki N."/>
            <person name="Matsunaga N."/>
            <person name="Koshihara K."/>
            <person name="Seki M."/>
            <person name="Komiya H."/>
            <person name="Walker B."/>
            <person name="Young S."/>
            <person name="Zeng Q."/>
            <person name="Gargeya S."/>
            <person name="Fitzgerald M."/>
            <person name="Haas B."/>
            <person name="Abouelleil A."/>
            <person name="Allen A.W."/>
            <person name="Alvarado L."/>
            <person name="Arachchi H.M."/>
            <person name="Berlin A.M."/>
            <person name="Chapman S.B."/>
            <person name="Gainer-Dewar J."/>
            <person name="Goldberg J."/>
            <person name="Griggs A."/>
            <person name="Gujja S."/>
            <person name="Hansen M."/>
            <person name="Howarth C."/>
            <person name="Imamovic A."/>
            <person name="Ireland A."/>
            <person name="Larimer J."/>
            <person name="McCowan C."/>
            <person name="Murphy C."/>
            <person name="Pearson M."/>
            <person name="Poon T.W."/>
            <person name="Priest M."/>
            <person name="Roberts A."/>
            <person name="Saif S."/>
            <person name="Shea T."/>
            <person name="Sisk P."/>
            <person name="Sykes S."/>
            <person name="Wortman J."/>
            <person name="Nusbaum C."/>
            <person name="Birren B."/>
        </authorList>
    </citation>
    <scope>NUCLEOTIDE SEQUENCE [LARGE SCALE GENOMIC DNA]</scope>
    <source>
        <strain evidence="1 2">MS-1</strain>
    </source>
</reference>
<dbReference type="AlphaFoldDB" id="A0A0F5JRP1"/>